<sequence>MTDDSDDPSLRRELERLKAENQRLRHQVSYERQGFETFMENSPMTAFYKDADGRLLYINSTFIEAFGFEHRDWQGKTDFELWDEETATVLRENDCRILESGQLEAVEEQVQRPHGVEHWMTHKFCFVDSEGNKYLGGMGVNITQQKVNDQLLRQAKERAEQSSKEKSEFLSLVSHELRTPLHSILSSSELWSDQESVFDQNELLGYVSLGAARLRSQVDNLVLLAETDSKELVAGQFEFEIVPLIERISSCVTGLVNQGVDYSIHYDKSLPDRYCGDPYLLEHMVRVVLENACKYTDQGFVRLTIEWDQQRERLEFTITDSGHGMSREQQTKIYNHVVVISRGLNRESEGMGLGLTVCYRLSELLDADLIINSHPGKGTEIVLGVPLSVAGQQAPSNQKTKSASSHVLVVEDNSVNAKVLGKIICKFGAEFTIVNSGNEALLLLENKVFDLILMDLQMPIMDGVTTTRWIRQRGINTPIVAVTCNSELAIRQRCMQNGMNDFLVKPVRQQDILRVFERQNIL</sequence>
<dbReference type="InterPro" id="IPR036097">
    <property type="entry name" value="HisK_dim/P_sf"/>
</dbReference>
<proteinExistence type="predicted"/>
<dbReference type="CDD" id="cd00082">
    <property type="entry name" value="HisKA"/>
    <property type="match status" value="1"/>
</dbReference>
<dbReference type="OrthoDB" id="9810730at2"/>
<evidence type="ECO:0000313" key="10">
    <source>
        <dbReference type="Proteomes" id="UP000193450"/>
    </source>
</evidence>
<evidence type="ECO:0000313" key="9">
    <source>
        <dbReference type="EMBL" id="ARN76085.1"/>
    </source>
</evidence>
<dbReference type="STRING" id="716816.BST96_19480"/>
<dbReference type="RefSeq" id="WP_085760285.1">
    <property type="nucleotide sequence ID" value="NZ_CP019343.1"/>
</dbReference>
<dbReference type="PROSITE" id="PS50109">
    <property type="entry name" value="HIS_KIN"/>
    <property type="match status" value="1"/>
</dbReference>
<dbReference type="PRINTS" id="PR00344">
    <property type="entry name" value="BCTRLSENSOR"/>
</dbReference>
<dbReference type="PROSITE" id="PS50112">
    <property type="entry name" value="PAS"/>
    <property type="match status" value="1"/>
</dbReference>
<evidence type="ECO:0000256" key="2">
    <source>
        <dbReference type="ARBA" id="ARBA00012438"/>
    </source>
</evidence>
<dbReference type="EC" id="2.7.13.3" evidence="2"/>
<feature type="domain" description="Response regulatory" evidence="7">
    <location>
        <begin position="406"/>
        <end position="520"/>
    </location>
</feature>
<dbReference type="Pfam" id="PF00072">
    <property type="entry name" value="Response_reg"/>
    <property type="match status" value="1"/>
</dbReference>
<dbReference type="InterPro" id="IPR004358">
    <property type="entry name" value="Sig_transdc_His_kin-like_C"/>
</dbReference>
<dbReference type="InterPro" id="IPR000014">
    <property type="entry name" value="PAS"/>
</dbReference>
<dbReference type="Gene3D" id="3.30.565.10">
    <property type="entry name" value="Histidine kinase-like ATPase, C-terminal domain"/>
    <property type="match status" value="1"/>
</dbReference>
<dbReference type="CDD" id="cd17546">
    <property type="entry name" value="REC_hyHK_CKI1_RcsC-like"/>
    <property type="match status" value="1"/>
</dbReference>
<dbReference type="InterPro" id="IPR003594">
    <property type="entry name" value="HATPase_dom"/>
</dbReference>
<dbReference type="PANTHER" id="PTHR45339">
    <property type="entry name" value="HYBRID SIGNAL TRANSDUCTION HISTIDINE KINASE J"/>
    <property type="match status" value="1"/>
</dbReference>
<dbReference type="SMART" id="SM00388">
    <property type="entry name" value="HisKA"/>
    <property type="match status" value="1"/>
</dbReference>
<evidence type="ECO:0000259" key="6">
    <source>
        <dbReference type="PROSITE" id="PS50109"/>
    </source>
</evidence>
<dbReference type="Pfam" id="PF00512">
    <property type="entry name" value="HisKA"/>
    <property type="match status" value="1"/>
</dbReference>
<dbReference type="SMART" id="SM00387">
    <property type="entry name" value="HATPase_c"/>
    <property type="match status" value="1"/>
</dbReference>
<dbReference type="Gene3D" id="3.30.450.20">
    <property type="entry name" value="PAS domain"/>
    <property type="match status" value="1"/>
</dbReference>
<accession>A0A1X9NJS0</accession>
<dbReference type="NCBIfam" id="TIGR00229">
    <property type="entry name" value="sensory_box"/>
    <property type="match status" value="1"/>
</dbReference>
<keyword evidence="10" id="KW-1185">Reference proteome</keyword>
<dbReference type="Gene3D" id="3.40.50.2300">
    <property type="match status" value="1"/>
</dbReference>
<protein>
    <recommendedName>
        <fullName evidence="2">histidine kinase</fullName>
        <ecNumber evidence="2">2.7.13.3</ecNumber>
    </recommendedName>
</protein>
<dbReference type="AlphaFoldDB" id="A0A1X9NJS0"/>
<dbReference type="SMART" id="SM00448">
    <property type="entry name" value="REC"/>
    <property type="match status" value="1"/>
</dbReference>
<dbReference type="InterPro" id="IPR035965">
    <property type="entry name" value="PAS-like_dom_sf"/>
</dbReference>
<evidence type="ECO:0000256" key="1">
    <source>
        <dbReference type="ARBA" id="ARBA00000085"/>
    </source>
</evidence>
<dbReference type="GO" id="GO:0000155">
    <property type="term" value="F:phosphorelay sensor kinase activity"/>
    <property type="evidence" value="ECO:0007669"/>
    <property type="project" value="InterPro"/>
</dbReference>
<feature type="domain" description="Histidine kinase" evidence="6">
    <location>
        <begin position="172"/>
        <end position="389"/>
    </location>
</feature>
<dbReference type="InterPro" id="IPR036890">
    <property type="entry name" value="HATPase_C_sf"/>
</dbReference>
<evidence type="ECO:0000259" key="8">
    <source>
        <dbReference type="PROSITE" id="PS50112"/>
    </source>
</evidence>
<dbReference type="Pfam" id="PF02518">
    <property type="entry name" value="HATPase_c"/>
    <property type="match status" value="1"/>
</dbReference>
<dbReference type="InterPro" id="IPR001789">
    <property type="entry name" value="Sig_transdc_resp-reg_receiver"/>
</dbReference>
<dbReference type="CDD" id="cd00130">
    <property type="entry name" value="PAS"/>
    <property type="match status" value="1"/>
</dbReference>
<keyword evidence="4" id="KW-0902">Two-component regulatory system</keyword>
<dbReference type="SUPFAM" id="SSF55874">
    <property type="entry name" value="ATPase domain of HSP90 chaperone/DNA topoisomerase II/histidine kinase"/>
    <property type="match status" value="1"/>
</dbReference>
<evidence type="ECO:0000259" key="7">
    <source>
        <dbReference type="PROSITE" id="PS50110"/>
    </source>
</evidence>
<dbReference type="Gene3D" id="1.10.287.130">
    <property type="match status" value="1"/>
</dbReference>
<dbReference type="PANTHER" id="PTHR45339:SF1">
    <property type="entry name" value="HYBRID SIGNAL TRANSDUCTION HISTIDINE KINASE J"/>
    <property type="match status" value="1"/>
</dbReference>
<dbReference type="InterPro" id="IPR013656">
    <property type="entry name" value="PAS_4"/>
</dbReference>
<name>A0A1X9NJS0_9GAMM</name>
<dbReference type="SUPFAM" id="SSF55785">
    <property type="entry name" value="PYP-like sensor domain (PAS domain)"/>
    <property type="match status" value="1"/>
</dbReference>
<evidence type="ECO:0000256" key="3">
    <source>
        <dbReference type="ARBA" id="ARBA00022553"/>
    </source>
</evidence>
<evidence type="ECO:0000256" key="4">
    <source>
        <dbReference type="ARBA" id="ARBA00023012"/>
    </source>
</evidence>
<dbReference type="InterPro" id="IPR005467">
    <property type="entry name" value="His_kinase_dom"/>
</dbReference>
<dbReference type="InterPro" id="IPR011006">
    <property type="entry name" value="CheY-like_superfamily"/>
</dbReference>
<dbReference type="KEGG" id="osg:BST96_19480"/>
<dbReference type="PROSITE" id="PS50110">
    <property type="entry name" value="RESPONSE_REGULATORY"/>
    <property type="match status" value="1"/>
</dbReference>
<reference evidence="9 10" key="1">
    <citation type="submission" date="2016-11" db="EMBL/GenBank/DDBJ databases">
        <title>Trade-off between light-utilization and light-protection in marine flavobacteria.</title>
        <authorList>
            <person name="Kumagai Y."/>
        </authorList>
    </citation>
    <scope>NUCLEOTIDE SEQUENCE [LARGE SCALE GENOMIC DNA]</scope>
    <source>
        <strain evidence="9 10">NBRC 107125</strain>
    </source>
</reference>
<comment type="catalytic activity">
    <reaction evidence="1">
        <text>ATP + protein L-histidine = ADP + protein N-phospho-L-histidine.</text>
        <dbReference type="EC" id="2.7.13.3"/>
    </reaction>
</comment>
<organism evidence="9 10">
    <name type="scientific">Oceanicoccus sagamiensis</name>
    <dbReference type="NCBI Taxonomy" id="716816"/>
    <lineage>
        <taxon>Bacteria</taxon>
        <taxon>Pseudomonadati</taxon>
        <taxon>Pseudomonadota</taxon>
        <taxon>Gammaproteobacteria</taxon>
        <taxon>Cellvibrionales</taxon>
        <taxon>Spongiibacteraceae</taxon>
        <taxon>Oceanicoccus</taxon>
    </lineage>
</organism>
<dbReference type="Pfam" id="PF08448">
    <property type="entry name" value="PAS_4"/>
    <property type="match status" value="1"/>
</dbReference>
<dbReference type="EMBL" id="CP019343">
    <property type="protein sequence ID" value="ARN76085.1"/>
    <property type="molecule type" value="Genomic_DNA"/>
</dbReference>
<evidence type="ECO:0000256" key="5">
    <source>
        <dbReference type="PROSITE-ProRule" id="PRU00169"/>
    </source>
</evidence>
<dbReference type="SUPFAM" id="SSF52172">
    <property type="entry name" value="CheY-like"/>
    <property type="match status" value="1"/>
</dbReference>
<feature type="domain" description="PAS" evidence="8">
    <location>
        <begin position="31"/>
        <end position="101"/>
    </location>
</feature>
<gene>
    <name evidence="9" type="ORF">BST96_19480</name>
</gene>
<feature type="modified residue" description="4-aspartylphosphate" evidence="5">
    <location>
        <position position="455"/>
    </location>
</feature>
<dbReference type="InterPro" id="IPR003661">
    <property type="entry name" value="HisK_dim/P_dom"/>
</dbReference>
<dbReference type="Proteomes" id="UP000193450">
    <property type="component" value="Chromosome"/>
</dbReference>
<dbReference type="SUPFAM" id="SSF47384">
    <property type="entry name" value="Homodimeric domain of signal transducing histidine kinase"/>
    <property type="match status" value="1"/>
</dbReference>
<keyword evidence="3 5" id="KW-0597">Phosphoprotein</keyword>